<dbReference type="InterPro" id="IPR015421">
    <property type="entry name" value="PyrdxlP-dep_Trfase_major"/>
</dbReference>
<dbReference type="GO" id="GO:0008483">
    <property type="term" value="F:transaminase activity"/>
    <property type="evidence" value="ECO:0007669"/>
    <property type="project" value="UniProtKB-KW"/>
</dbReference>
<reference evidence="8" key="1">
    <citation type="submission" date="2011-03" db="EMBL/GenBank/DDBJ databases">
        <authorList>
            <person name="Voget S."/>
            <person name="Streit W.R."/>
            <person name="Jaeger K.E."/>
            <person name="Daniel R."/>
        </authorList>
    </citation>
    <scope>NUCLEOTIDE SEQUENCE [LARGE SCALE GENOMIC DNA]</scope>
    <source>
        <strain evidence="8">PG1</strain>
    </source>
</reference>
<proteinExistence type="inferred from homology"/>
<dbReference type="InterPro" id="IPR000524">
    <property type="entry name" value="Tscrpt_reg_HTH_GntR"/>
</dbReference>
<dbReference type="PANTHER" id="PTHR46577">
    <property type="entry name" value="HTH-TYPE TRANSCRIPTIONAL REGULATORY PROTEIN GABR"/>
    <property type="match status" value="1"/>
</dbReference>
<dbReference type="InterPro" id="IPR036388">
    <property type="entry name" value="WH-like_DNA-bd_sf"/>
</dbReference>
<keyword evidence="8" id="KW-1185">Reference proteome</keyword>
<dbReference type="InterPro" id="IPR051446">
    <property type="entry name" value="HTH_trans_reg/aminotransferase"/>
</dbReference>
<feature type="domain" description="HTH gntR-type" evidence="6">
    <location>
        <begin position="18"/>
        <end position="86"/>
    </location>
</feature>
<evidence type="ECO:0000256" key="1">
    <source>
        <dbReference type="ARBA" id="ARBA00005384"/>
    </source>
</evidence>
<dbReference type="CDD" id="cd00609">
    <property type="entry name" value="AAT_like"/>
    <property type="match status" value="1"/>
</dbReference>
<dbReference type="Pfam" id="PF00392">
    <property type="entry name" value="GntR"/>
    <property type="match status" value="1"/>
</dbReference>
<evidence type="ECO:0000256" key="5">
    <source>
        <dbReference type="ARBA" id="ARBA00023163"/>
    </source>
</evidence>
<reference evidence="7 8" key="2">
    <citation type="journal article" date="2016" name="Appl. Microbiol. Biotechnol.">
        <title>Mutations improving production and secretion of extracellular lipase by Burkholderia glumae PG1.</title>
        <authorList>
            <person name="Knapp A."/>
            <person name="Voget S."/>
            <person name="Gao R."/>
            <person name="Zaburannyi N."/>
            <person name="Krysciak D."/>
            <person name="Breuer M."/>
            <person name="Hauer B."/>
            <person name="Streit W.R."/>
            <person name="Muller R."/>
            <person name="Daniel R."/>
            <person name="Jaeger K.E."/>
        </authorList>
    </citation>
    <scope>NUCLEOTIDE SEQUENCE [LARGE SCALE GENOMIC DNA]</scope>
    <source>
        <strain evidence="7 8">PG1</strain>
    </source>
</reference>
<keyword evidence="4" id="KW-0238">DNA-binding</keyword>
<dbReference type="EMBL" id="CP002581">
    <property type="protein sequence ID" value="AJK50657.1"/>
    <property type="molecule type" value="Genomic_DNA"/>
</dbReference>
<dbReference type="PANTHER" id="PTHR46577:SF1">
    <property type="entry name" value="HTH-TYPE TRANSCRIPTIONAL REGULATORY PROTEIN GABR"/>
    <property type="match status" value="1"/>
</dbReference>
<dbReference type="CDD" id="cd07377">
    <property type="entry name" value="WHTH_GntR"/>
    <property type="match status" value="1"/>
</dbReference>
<evidence type="ECO:0000256" key="4">
    <source>
        <dbReference type="ARBA" id="ARBA00023125"/>
    </source>
</evidence>
<dbReference type="Proteomes" id="UP000031838">
    <property type="component" value="Chromosome 2"/>
</dbReference>
<dbReference type="Gene3D" id="3.40.640.10">
    <property type="entry name" value="Type I PLP-dependent aspartate aminotransferase-like (Major domain)"/>
    <property type="match status" value="1"/>
</dbReference>
<dbReference type="HOGENOM" id="CLU_017584_0_1_4"/>
<comment type="similarity">
    <text evidence="1">In the C-terminal section; belongs to the class-I pyridoxal-phosphate-dependent aminotransferase family.</text>
</comment>
<sequence>MARMSKPLNLALDRSAALPLTEQIRLGIAAAIDSGVLAPGARLPSWLDLAAQLGVARGTVKAAYERLVDAQLVVASRPGGTRVTGRPARLASPDAALGAAQLPGPFWDFFPSAPTVFQNGVPASDCFPAALFARLRSRAARAEATAPAVYPDPRGEPGLRREIAAHLAIARGIECRPSQVFVTAGFSGARQLALSVLRAEGRRAWFEDPGFVPSRRALSLARIEPVPVPVDEDGIDVDHGLRHAPDAALALLTPGQQAPLGPTLSLARRRRLLEWAGDTGAWIIEDDYLGELQLRRRAAPALASLDTAGRVIHIGSFSKTISPALRLGFLVAPAPLAARFGEAAACFAPAPDVAVQLAAEAFMREGHYMRHLRRMKRVYAARGHALQTRLEALGYQVHPAGLAMLLRLPDGTRAGDVEIALAAGREGLAPGPLSPWFAATGGGATSGLLLGVATASEARLADACGRLDRLIRAHG</sequence>
<dbReference type="GO" id="GO:0030170">
    <property type="term" value="F:pyridoxal phosphate binding"/>
    <property type="evidence" value="ECO:0007669"/>
    <property type="project" value="InterPro"/>
</dbReference>
<dbReference type="SUPFAM" id="SSF46785">
    <property type="entry name" value="Winged helix' DNA-binding domain"/>
    <property type="match status" value="1"/>
</dbReference>
<dbReference type="Pfam" id="PF00155">
    <property type="entry name" value="Aminotran_1_2"/>
    <property type="match status" value="1"/>
</dbReference>
<dbReference type="InterPro" id="IPR015424">
    <property type="entry name" value="PyrdxlP-dep_Trfase"/>
</dbReference>
<dbReference type="GO" id="GO:0003700">
    <property type="term" value="F:DNA-binding transcription factor activity"/>
    <property type="evidence" value="ECO:0007669"/>
    <property type="project" value="InterPro"/>
</dbReference>
<dbReference type="KEGG" id="bgp:BGL_2c26030"/>
<name>A0A0B6RZ59_BURPL</name>
<keyword evidence="3" id="KW-0805">Transcription regulation</keyword>
<keyword evidence="5" id="KW-0804">Transcription</keyword>
<keyword evidence="7" id="KW-0032">Aminotransferase</keyword>
<protein>
    <submittedName>
        <fullName evidence="7">Putative transcriptional regulator, GntR family with aminotransferase domain</fullName>
    </submittedName>
</protein>
<evidence type="ECO:0000313" key="7">
    <source>
        <dbReference type="EMBL" id="AJK50657.1"/>
    </source>
</evidence>
<evidence type="ECO:0000313" key="8">
    <source>
        <dbReference type="Proteomes" id="UP000031838"/>
    </source>
</evidence>
<dbReference type="SUPFAM" id="SSF53383">
    <property type="entry name" value="PLP-dependent transferases"/>
    <property type="match status" value="1"/>
</dbReference>
<organism evidence="7 8">
    <name type="scientific">Burkholderia plantarii</name>
    <dbReference type="NCBI Taxonomy" id="41899"/>
    <lineage>
        <taxon>Bacteria</taxon>
        <taxon>Pseudomonadati</taxon>
        <taxon>Pseudomonadota</taxon>
        <taxon>Betaproteobacteria</taxon>
        <taxon>Burkholderiales</taxon>
        <taxon>Burkholderiaceae</taxon>
        <taxon>Burkholderia</taxon>
    </lineage>
</organism>
<dbReference type="InterPro" id="IPR036390">
    <property type="entry name" value="WH_DNA-bd_sf"/>
</dbReference>
<dbReference type="Gene3D" id="1.10.10.10">
    <property type="entry name" value="Winged helix-like DNA-binding domain superfamily/Winged helix DNA-binding domain"/>
    <property type="match status" value="1"/>
</dbReference>
<dbReference type="InterPro" id="IPR004839">
    <property type="entry name" value="Aminotransferase_I/II_large"/>
</dbReference>
<keyword evidence="7" id="KW-0808">Transferase</keyword>
<evidence type="ECO:0000256" key="3">
    <source>
        <dbReference type="ARBA" id="ARBA00023015"/>
    </source>
</evidence>
<gene>
    <name evidence="7" type="ORF">BGL_2c26030</name>
</gene>
<dbReference type="GO" id="GO:0003677">
    <property type="term" value="F:DNA binding"/>
    <property type="evidence" value="ECO:0007669"/>
    <property type="project" value="UniProtKB-KW"/>
</dbReference>
<dbReference type="PROSITE" id="PS50949">
    <property type="entry name" value="HTH_GNTR"/>
    <property type="match status" value="1"/>
</dbReference>
<evidence type="ECO:0000259" key="6">
    <source>
        <dbReference type="PROSITE" id="PS50949"/>
    </source>
</evidence>
<dbReference type="SMART" id="SM00345">
    <property type="entry name" value="HTH_GNTR"/>
    <property type="match status" value="1"/>
</dbReference>
<evidence type="ECO:0000256" key="2">
    <source>
        <dbReference type="ARBA" id="ARBA00022898"/>
    </source>
</evidence>
<accession>A0A0B6RZ59</accession>
<keyword evidence="2" id="KW-0663">Pyridoxal phosphate</keyword>
<dbReference type="AlphaFoldDB" id="A0A0B6RZ59"/>